<dbReference type="EC" id="3.1.1.29" evidence="1"/>
<dbReference type="PANTHER" id="PTHR12649">
    <property type="entry name" value="PEPTIDYL-TRNA HYDROLASE 2"/>
    <property type="match status" value="1"/>
</dbReference>
<dbReference type="EMBL" id="CP144699">
    <property type="protein sequence ID" value="WVZ18899.1"/>
    <property type="molecule type" value="Genomic_DNA"/>
</dbReference>
<reference evidence="6 7" key="1">
    <citation type="journal article" date="2023" name="Life. Sci Alliance">
        <title>Evolutionary insights into 3D genome organization and epigenetic landscape of Vigna mungo.</title>
        <authorList>
            <person name="Junaid A."/>
            <person name="Singh B."/>
            <person name="Bhatia S."/>
        </authorList>
    </citation>
    <scope>NUCLEOTIDE SEQUENCE [LARGE SCALE GENOMIC DNA]</scope>
    <source>
        <strain evidence="6">Urdbean</strain>
    </source>
</reference>
<dbReference type="GO" id="GO:0005739">
    <property type="term" value="C:mitochondrion"/>
    <property type="evidence" value="ECO:0007669"/>
    <property type="project" value="TreeGrafter"/>
</dbReference>
<feature type="compositionally biased region" description="Polar residues" evidence="5">
    <location>
        <begin position="1"/>
        <end position="10"/>
    </location>
</feature>
<dbReference type="Pfam" id="PF01981">
    <property type="entry name" value="PTH2"/>
    <property type="match status" value="1"/>
</dbReference>
<comment type="catalytic activity">
    <reaction evidence="4">
        <text>an N-acyl-L-alpha-aminoacyl-tRNA + H2O = an N-acyl-L-amino acid + a tRNA + H(+)</text>
        <dbReference type="Rhea" id="RHEA:54448"/>
        <dbReference type="Rhea" id="RHEA-COMP:10123"/>
        <dbReference type="Rhea" id="RHEA-COMP:13883"/>
        <dbReference type="ChEBI" id="CHEBI:15377"/>
        <dbReference type="ChEBI" id="CHEBI:15378"/>
        <dbReference type="ChEBI" id="CHEBI:59874"/>
        <dbReference type="ChEBI" id="CHEBI:78442"/>
        <dbReference type="ChEBI" id="CHEBI:138191"/>
        <dbReference type="EC" id="3.1.1.29"/>
    </reaction>
</comment>
<evidence type="ECO:0000256" key="4">
    <source>
        <dbReference type="ARBA" id="ARBA00048707"/>
    </source>
</evidence>
<name>A0AAQ3NZG8_VIGMU</name>
<protein>
    <recommendedName>
        <fullName evidence="1">peptidyl-tRNA hydrolase</fullName>
        <ecNumber evidence="1">3.1.1.29</ecNumber>
    </recommendedName>
</protein>
<feature type="region of interest" description="Disordered" evidence="5">
    <location>
        <begin position="1"/>
        <end position="21"/>
    </location>
</feature>
<dbReference type="GO" id="GO:0005829">
    <property type="term" value="C:cytosol"/>
    <property type="evidence" value="ECO:0007669"/>
    <property type="project" value="TreeGrafter"/>
</dbReference>
<dbReference type="PANTHER" id="PTHR12649:SF11">
    <property type="entry name" value="PEPTIDYL-TRNA HYDROLASE 2, MITOCHONDRIAL"/>
    <property type="match status" value="1"/>
</dbReference>
<dbReference type="SUPFAM" id="SSF102462">
    <property type="entry name" value="Peptidyl-tRNA hydrolase II"/>
    <property type="match status" value="1"/>
</dbReference>
<evidence type="ECO:0000313" key="7">
    <source>
        <dbReference type="Proteomes" id="UP001374535"/>
    </source>
</evidence>
<dbReference type="CDD" id="cd02430">
    <property type="entry name" value="PTH2"/>
    <property type="match status" value="1"/>
</dbReference>
<sequence length="228" mass="25234">MFSSILNSNQPRDKQQEKQKGEWFAGSFKAENFIPGLVIGFIFGLLLDLTKPSRNHLSKKQLSSTKLQEQLSVSSNGDRELKMVLVVRQDLKMKSGKIASQCAHAATGMYAELMQSDRSLLRQWEQCGQPKIVVTCRNQQEMNKLKDAAESIGLPTFVVADAGRTQVSAGSKTVLAVGPGKLPVACMSCETKITCKKIQMLLQLIEQLNVTVLDLMLMTKIICGRGDW</sequence>
<proteinExistence type="inferred from homology"/>
<comment type="similarity">
    <text evidence="3">Belongs to the PTH2 family.</text>
</comment>
<accession>A0AAQ3NZG8</accession>
<organism evidence="6 7">
    <name type="scientific">Vigna mungo</name>
    <name type="common">Black gram</name>
    <name type="synonym">Phaseolus mungo</name>
    <dbReference type="NCBI Taxonomy" id="3915"/>
    <lineage>
        <taxon>Eukaryota</taxon>
        <taxon>Viridiplantae</taxon>
        <taxon>Streptophyta</taxon>
        <taxon>Embryophyta</taxon>
        <taxon>Tracheophyta</taxon>
        <taxon>Spermatophyta</taxon>
        <taxon>Magnoliopsida</taxon>
        <taxon>eudicotyledons</taxon>
        <taxon>Gunneridae</taxon>
        <taxon>Pentapetalae</taxon>
        <taxon>rosids</taxon>
        <taxon>fabids</taxon>
        <taxon>Fabales</taxon>
        <taxon>Fabaceae</taxon>
        <taxon>Papilionoideae</taxon>
        <taxon>50 kb inversion clade</taxon>
        <taxon>NPAAA clade</taxon>
        <taxon>indigoferoid/millettioid clade</taxon>
        <taxon>Phaseoleae</taxon>
        <taxon>Vigna</taxon>
    </lineage>
</organism>
<keyword evidence="2" id="KW-0378">Hydrolase</keyword>
<dbReference type="GO" id="GO:0004045">
    <property type="term" value="F:peptidyl-tRNA hydrolase activity"/>
    <property type="evidence" value="ECO:0007669"/>
    <property type="project" value="UniProtKB-EC"/>
</dbReference>
<dbReference type="InterPro" id="IPR023476">
    <property type="entry name" value="Pep_tRNA_hydro_II_dom_sf"/>
</dbReference>
<evidence type="ECO:0000256" key="5">
    <source>
        <dbReference type="SAM" id="MobiDB-lite"/>
    </source>
</evidence>
<evidence type="ECO:0000313" key="6">
    <source>
        <dbReference type="EMBL" id="WVZ18899.1"/>
    </source>
</evidence>
<dbReference type="Proteomes" id="UP001374535">
    <property type="component" value="Chromosome 2"/>
</dbReference>
<dbReference type="Gene3D" id="3.40.1490.10">
    <property type="entry name" value="Bit1"/>
    <property type="match status" value="1"/>
</dbReference>
<dbReference type="InterPro" id="IPR002833">
    <property type="entry name" value="PTH2"/>
</dbReference>
<evidence type="ECO:0000256" key="2">
    <source>
        <dbReference type="ARBA" id="ARBA00022801"/>
    </source>
</evidence>
<evidence type="ECO:0000256" key="3">
    <source>
        <dbReference type="ARBA" id="ARBA00038050"/>
    </source>
</evidence>
<gene>
    <name evidence="6" type="ORF">V8G54_006221</name>
</gene>
<feature type="compositionally biased region" description="Basic and acidic residues" evidence="5">
    <location>
        <begin position="11"/>
        <end position="21"/>
    </location>
</feature>
<dbReference type="FunFam" id="3.40.1490.10:FF:000002">
    <property type="entry name" value="Peptidyl-tRNA hydrolase 2, mitochondrial"/>
    <property type="match status" value="1"/>
</dbReference>
<evidence type="ECO:0000256" key="1">
    <source>
        <dbReference type="ARBA" id="ARBA00013260"/>
    </source>
</evidence>
<keyword evidence="7" id="KW-1185">Reference proteome</keyword>
<dbReference type="AlphaFoldDB" id="A0AAQ3NZG8"/>
<dbReference type="NCBIfam" id="TIGR00283">
    <property type="entry name" value="arch_pth2"/>
    <property type="match status" value="1"/>
</dbReference>